<organism evidence="1 2">
    <name type="scientific">Actimicrobium antarcticum</name>
    <dbReference type="NCBI Taxonomy" id="1051899"/>
    <lineage>
        <taxon>Bacteria</taxon>
        <taxon>Pseudomonadati</taxon>
        <taxon>Pseudomonadota</taxon>
        <taxon>Betaproteobacteria</taxon>
        <taxon>Burkholderiales</taxon>
        <taxon>Oxalobacteraceae</taxon>
        <taxon>Actimicrobium</taxon>
    </lineage>
</organism>
<sequence>MEYLMPNKLSKAENWPTLVQDRLTAWGKCINTQRLRQRIAVADLSARLGISRTTLLRMEKGDPGAGAGAYLTALLALGIIDQAAPALPAALWQGDYGQRVKLSRQEKGADDAEYF</sequence>
<reference evidence="2" key="1">
    <citation type="journal article" date="2019" name="Int. J. Syst. Evol. Microbiol.">
        <title>The Global Catalogue of Microorganisms (GCM) 10K type strain sequencing project: providing services to taxonomists for standard genome sequencing and annotation.</title>
        <authorList>
            <consortium name="The Broad Institute Genomics Platform"/>
            <consortium name="The Broad Institute Genome Sequencing Center for Infectious Disease"/>
            <person name="Wu L."/>
            <person name="Ma J."/>
        </authorList>
    </citation>
    <scope>NUCLEOTIDE SEQUENCE [LARGE SCALE GENOMIC DNA]</scope>
    <source>
        <strain evidence="2">JCM 16673</strain>
    </source>
</reference>
<evidence type="ECO:0000313" key="2">
    <source>
        <dbReference type="Proteomes" id="UP001501353"/>
    </source>
</evidence>
<name>A0ABP7TDV2_9BURK</name>
<comment type="caution">
    <text evidence="1">The sequence shown here is derived from an EMBL/GenBank/DDBJ whole genome shotgun (WGS) entry which is preliminary data.</text>
</comment>
<keyword evidence="2" id="KW-1185">Reference proteome</keyword>
<accession>A0ABP7TDV2</accession>
<evidence type="ECO:0008006" key="3">
    <source>
        <dbReference type="Google" id="ProtNLM"/>
    </source>
</evidence>
<dbReference type="EMBL" id="BAAAZE010000008">
    <property type="protein sequence ID" value="GAA4024685.1"/>
    <property type="molecule type" value="Genomic_DNA"/>
</dbReference>
<dbReference type="Gene3D" id="1.10.260.40">
    <property type="entry name" value="lambda repressor-like DNA-binding domains"/>
    <property type="match status" value="1"/>
</dbReference>
<proteinExistence type="predicted"/>
<dbReference type="Proteomes" id="UP001501353">
    <property type="component" value="Unassembled WGS sequence"/>
</dbReference>
<evidence type="ECO:0000313" key="1">
    <source>
        <dbReference type="EMBL" id="GAA4024685.1"/>
    </source>
</evidence>
<dbReference type="SUPFAM" id="SSF47413">
    <property type="entry name" value="lambda repressor-like DNA-binding domains"/>
    <property type="match status" value="1"/>
</dbReference>
<dbReference type="InterPro" id="IPR010982">
    <property type="entry name" value="Lambda_DNA-bd_dom_sf"/>
</dbReference>
<gene>
    <name evidence="1" type="ORF">GCM10022212_22900</name>
</gene>
<protein>
    <recommendedName>
        <fullName evidence="3">HTH cro/C1-type domain-containing protein</fullName>
    </recommendedName>
</protein>